<sequence>MLNYLTVSFSILSLSIWAFLSTIGVQKLPNKVEVTVLTPLPINSTHIPEADSKKQPKCPQLKEQVDSSLQFALNIAQKHIAKNKFLKRIKYSKPNIEYQINISRDYYFSKNESHLIIRRVNQQQILIDVFVKAGNDFKKVLSLQEEVLEYVSDTIQDIDGDGFKDYVIRTYSCCGCCLRAVSKVYLQKTQGRFVVNPYKFMNPTFSPKEKIIRGICYGQAGDTEMYKYKWRGRQIDTLEFIAYQKRPNGERTGKFLILRSRKSETNQNILKVINKVPKEYLRIVGYDWFTGKS</sequence>
<dbReference type="Proteomes" id="UP001236569">
    <property type="component" value="Unassembled WGS sequence"/>
</dbReference>
<evidence type="ECO:0000313" key="2">
    <source>
        <dbReference type="Proteomes" id="UP001236569"/>
    </source>
</evidence>
<name>A0ABT6YGR5_9BACT</name>
<comment type="caution">
    <text evidence="1">The sequence shown here is derived from an EMBL/GenBank/DDBJ whole genome shotgun (WGS) entry which is preliminary data.</text>
</comment>
<keyword evidence="2" id="KW-1185">Reference proteome</keyword>
<dbReference type="EMBL" id="JASHID010000001">
    <property type="protein sequence ID" value="MDI9862787.1"/>
    <property type="molecule type" value="Genomic_DNA"/>
</dbReference>
<gene>
    <name evidence="1" type="ORF">QM480_00520</name>
</gene>
<proteinExistence type="predicted"/>
<protein>
    <submittedName>
        <fullName evidence="1">Uncharacterized protein</fullName>
    </submittedName>
</protein>
<evidence type="ECO:0000313" key="1">
    <source>
        <dbReference type="EMBL" id="MDI9862787.1"/>
    </source>
</evidence>
<dbReference type="RefSeq" id="WP_283368150.1">
    <property type="nucleotide sequence ID" value="NZ_JASHID010000001.1"/>
</dbReference>
<accession>A0ABT6YGR5</accession>
<reference evidence="1 2" key="1">
    <citation type="submission" date="2023-05" db="EMBL/GenBank/DDBJ databases">
        <title>Novel species of genus Flectobacillus isolated from stream in China.</title>
        <authorList>
            <person name="Lu H."/>
        </authorList>
    </citation>
    <scope>NUCLEOTIDE SEQUENCE [LARGE SCALE GENOMIC DNA]</scope>
    <source>
        <strain evidence="1 2">DC10W</strain>
    </source>
</reference>
<organism evidence="1 2">
    <name type="scientific">Flectobacillus longus</name>
    <dbReference type="NCBI Taxonomy" id="2984207"/>
    <lineage>
        <taxon>Bacteria</taxon>
        <taxon>Pseudomonadati</taxon>
        <taxon>Bacteroidota</taxon>
        <taxon>Cytophagia</taxon>
        <taxon>Cytophagales</taxon>
        <taxon>Flectobacillaceae</taxon>
        <taxon>Flectobacillus</taxon>
    </lineage>
</organism>